<sequence>MIGNLGKPKPSSSATVFAPSLAITSTSSLVVLRIETSCDDTSAAIVRSDRMILSEVVRGQQSLHEPMRGVVPTLAMDAIAVTCDPSLPPYLPAGLNDCRFERGAIQGVPPPAGFPLSF</sequence>
<dbReference type="PANTHER" id="PTHR11735:SF6">
    <property type="entry name" value="TRNA N6-ADENOSINE THREONYLCARBAMOYLTRANSFERASE, MITOCHONDRIAL"/>
    <property type="match status" value="1"/>
</dbReference>
<dbReference type="GO" id="GO:0005739">
    <property type="term" value="C:mitochondrion"/>
    <property type="evidence" value="ECO:0007669"/>
    <property type="project" value="TreeGrafter"/>
</dbReference>
<dbReference type="Gene3D" id="3.30.420.40">
    <property type="match status" value="1"/>
</dbReference>
<dbReference type="InterPro" id="IPR000905">
    <property type="entry name" value="Gcp-like_dom"/>
</dbReference>
<dbReference type="AlphaFoldDB" id="A0A1X2G9Y6"/>
<accession>A0A1X2G9Y6</accession>
<protein>
    <recommendedName>
        <fullName evidence="3">N(6)-L-threonylcarbamoyladenine synthase</fullName>
    </recommendedName>
</protein>
<gene>
    <name evidence="1" type="ORF">DM01DRAFT_327837</name>
</gene>
<dbReference type="STRING" id="101127.A0A1X2G9Y6"/>
<dbReference type="EMBL" id="MCGT01000031">
    <property type="protein sequence ID" value="ORX47997.1"/>
    <property type="molecule type" value="Genomic_DNA"/>
</dbReference>
<dbReference type="OrthoDB" id="10259622at2759"/>
<comment type="caution">
    <text evidence="1">The sequence shown here is derived from an EMBL/GenBank/DDBJ whole genome shotgun (WGS) entry which is preliminary data.</text>
</comment>
<organism evidence="1 2">
    <name type="scientific">Hesseltinella vesiculosa</name>
    <dbReference type="NCBI Taxonomy" id="101127"/>
    <lineage>
        <taxon>Eukaryota</taxon>
        <taxon>Fungi</taxon>
        <taxon>Fungi incertae sedis</taxon>
        <taxon>Mucoromycota</taxon>
        <taxon>Mucoromycotina</taxon>
        <taxon>Mucoromycetes</taxon>
        <taxon>Mucorales</taxon>
        <taxon>Cunninghamellaceae</taxon>
        <taxon>Hesseltinella</taxon>
    </lineage>
</organism>
<evidence type="ECO:0000313" key="2">
    <source>
        <dbReference type="Proteomes" id="UP000242146"/>
    </source>
</evidence>
<name>A0A1X2G9Y6_9FUNG</name>
<dbReference type="Proteomes" id="UP000242146">
    <property type="component" value="Unassembled WGS sequence"/>
</dbReference>
<proteinExistence type="predicted"/>
<dbReference type="PANTHER" id="PTHR11735">
    <property type="entry name" value="TRNA N6-ADENOSINE THREONYLCARBAMOYLTRANSFERASE"/>
    <property type="match status" value="1"/>
</dbReference>
<evidence type="ECO:0008006" key="3">
    <source>
        <dbReference type="Google" id="ProtNLM"/>
    </source>
</evidence>
<reference evidence="1 2" key="1">
    <citation type="submission" date="2016-07" db="EMBL/GenBank/DDBJ databases">
        <title>Pervasive Adenine N6-methylation of Active Genes in Fungi.</title>
        <authorList>
            <consortium name="DOE Joint Genome Institute"/>
            <person name="Mondo S.J."/>
            <person name="Dannebaum R.O."/>
            <person name="Kuo R.C."/>
            <person name="Labutti K."/>
            <person name="Haridas S."/>
            <person name="Kuo A."/>
            <person name="Salamov A."/>
            <person name="Ahrendt S.R."/>
            <person name="Lipzen A."/>
            <person name="Sullivan W."/>
            <person name="Andreopoulos W.B."/>
            <person name="Clum A."/>
            <person name="Lindquist E."/>
            <person name="Daum C."/>
            <person name="Ramamoorthy G.K."/>
            <person name="Gryganskyi A."/>
            <person name="Culley D."/>
            <person name="Magnuson J.K."/>
            <person name="James T.Y."/>
            <person name="O'Malley M.A."/>
            <person name="Stajich J.E."/>
            <person name="Spatafora J.W."/>
            <person name="Visel A."/>
            <person name="Grigoriev I.V."/>
        </authorList>
    </citation>
    <scope>NUCLEOTIDE SEQUENCE [LARGE SCALE GENOMIC DNA]</scope>
    <source>
        <strain evidence="1 2">NRRL 3301</strain>
    </source>
</reference>
<keyword evidence="2" id="KW-1185">Reference proteome</keyword>
<evidence type="ECO:0000313" key="1">
    <source>
        <dbReference type="EMBL" id="ORX47997.1"/>
    </source>
</evidence>